<accession>A0A382H505</accession>
<proteinExistence type="predicted"/>
<reference evidence="1" key="1">
    <citation type="submission" date="2018-05" db="EMBL/GenBank/DDBJ databases">
        <authorList>
            <person name="Lanie J.A."/>
            <person name="Ng W.-L."/>
            <person name="Kazmierczak K.M."/>
            <person name="Andrzejewski T.M."/>
            <person name="Davidsen T.M."/>
            <person name="Wayne K.J."/>
            <person name="Tettelin H."/>
            <person name="Glass J.I."/>
            <person name="Rusch D."/>
            <person name="Podicherti R."/>
            <person name="Tsui H.-C.T."/>
            <person name="Winkler M.E."/>
        </authorList>
    </citation>
    <scope>NUCLEOTIDE SEQUENCE</scope>
</reference>
<protein>
    <submittedName>
        <fullName evidence="1">Uncharacterized protein</fullName>
    </submittedName>
</protein>
<sequence>MATRMGFEPTIFGVTGRYVNRYTTGPHKAPDHRSPAIRVYVFQF</sequence>
<organism evidence="1">
    <name type="scientific">marine metagenome</name>
    <dbReference type="NCBI Taxonomy" id="408172"/>
    <lineage>
        <taxon>unclassified sequences</taxon>
        <taxon>metagenomes</taxon>
        <taxon>ecological metagenomes</taxon>
    </lineage>
</organism>
<dbReference type="AlphaFoldDB" id="A0A382H505"/>
<name>A0A382H505_9ZZZZ</name>
<gene>
    <name evidence="1" type="ORF">METZ01_LOCUS235218</name>
</gene>
<dbReference type="EMBL" id="UINC01059209">
    <property type="protein sequence ID" value="SVB82364.1"/>
    <property type="molecule type" value="Genomic_DNA"/>
</dbReference>
<evidence type="ECO:0000313" key="1">
    <source>
        <dbReference type="EMBL" id="SVB82364.1"/>
    </source>
</evidence>